<name>A0ABX7AI58_9GAMM</name>
<reference evidence="3" key="1">
    <citation type="submission" date="2021-01" db="EMBL/GenBank/DDBJ databases">
        <title>Providencia vermicola LLDRA6, a soil-borne Mn(II)-oxidizing bacterium, exploits a strategy of superoxide production coupled to hydrogen peroxide consumption to generate Mn oxides, as revealed by transcriptional up-regulation of genes for phenylacetic acid catabolism.</title>
        <authorList>
            <person name="Chen S."/>
            <person name="Ding Z."/>
            <person name="Chen J."/>
            <person name="Luo J."/>
            <person name="Ruan X."/>
            <person name="Li Z."/>
            <person name="Liao F."/>
            <person name="He J."/>
            <person name="Li D."/>
        </authorList>
    </citation>
    <scope>NUCLEOTIDE SEQUENCE [LARGE SCALE GENOMIC DNA]</scope>
    <source>
        <strain evidence="3">LLDRA6</strain>
    </source>
</reference>
<sequence>MRKLIITLLVILFSIEIQAVTCLSGCNDVTATLTTSLKARENKVGAIYSSSPVKLNAYTMTVNQNNEGGYLNIWFVFAGGTVPVSGTKPQSWVFHPINDYISVGVKFSDGCSIAYVPFNIQNLYPGSCVIYSYNPNTFTWWPETTYDTAIRIDKPLVGGLIGRIF</sequence>
<dbReference type="EMBL" id="CP067099">
    <property type="protein sequence ID" value="QQO63656.1"/>
    <property type="molecule type" value="Genomic_DNA"/>
</dbReference>
<dbReference type="RefSeq" id="WP_337979858.1">
    <property type="nucleotide sequence ID" value="NZ_CP067099.1"/>
</dbReference>
<dbReference type="Proteomes" id="UP000596157">
    <property type="component" value="Chromosome"/>
</dbReference>
<keyword evidence="3" id="KW-1185">Reference proteome</keyword>
<feature type="signal peptide" evidence="1">
    <location>
        <begin position="1"/>
        <end position="19"/>
    </location>
</feature>
<feature type="chain" id="PRO_5045147690" evidence="1">
    <location>
        <begin position="20"/>
        <end position="165"/>
    </location>
</feature>
<evidence type="ECO:0000256" key="1">
    <source>
        <dbReference type="SAM" id="SignalP"/>
    </source>
</evidence>
<protein>
    <submittedName>
        <fullName evidence="2">Uncharacterized protein</fullName>
    </submittedName>
</protein>
<evidence type="ECO:0000313" key="3">
    <source>
        <dbReference type="Proteomes" id="UP000596157"/>
    </source>
</evidence>
<accession>A0ABX7AI58</accession>
<evidence type="ECO:0000313" key="2">
    <source>
        <dbReference type="EMBL" id="QQO63656.1"/>
    </source>
</evidence>
<dbReference type="GeneID" id="92278387"/>
<organism evidence="2 3">
    <name type="scientific">Providencia manganoxydans</name>
    <dbReference type="NCBI Taxonomy" id="2923283"/>
    <lineage>
        <taxon>Bacteria</taxon>
        <taxon>Pseudomonadati</taxon>
        <taxon>Pseudomonadota</taxon>
        <taxon>Gammaproteobacteria</taxon>
        <taxon>Enterobacterales</taxon>
        <taxon>Morganellaceae</taxon>
        <taxon>Providencia</taxon>
    </lineage>
</organism>
<keyword evidence="1" id="KW-0732">Signal</keyword>
<proteinExistence type="predicted"/>
<gene>
    <name evidence="2" type="ORF">JI723_06705</name>
</gene>